<feature type="transmembrane region" description="Helical" evidence="2">
    <location>
        <begin position="20"/>
        <end position="41"/>
    </location>
</feature>
<reference evidence="3" key="1">
    <citation type="submission" date="2021-01" db="EMBL/GenBank/DDBJ databases">
        <authorList>
            <person name="Sun H.-H."/>
            <person name="Zhang S."/>
            <person name="Zhang Y.-J."/>
        </authorList>
    </citation>
    <scope>NUCLEOTIDE SEQUENCE</scope>
    <source>
        <strain evidence="3">CMM1</strain>
    </source>
</reference>
<gene>
    <name evidence="3" type="primary">orf122A</name>
</gene>
<accession>A0A8K1I7T5</accession>
<evidence type="ECO:0000256" key="2">
    <source>
        <dbReference type="SAM" id="Phobius"/>
    </source>
</evidence>
<dbReference type="AlphaFoldDB" id="A0A8K1I7T5"/>
<protein>
    <submittedName>
        <fullName evidence="3">Uncharacterized protein</fullName>
    </submittedName>
</protein>
<evidence type="ECO:0000313" key="3">
    <source>
        <dbReference type="EMBL" id="UBU98456.1"/>
    </source>
</evidence>
<keyword evidence="2" id="KW-0472">Membrane</keyword>
<dbReference type="EMBL" id="MW538937">
    <property type="protein sequence ID" value="UBU98456.1"/>
    <property type="molecule type" value="Genomic_DNA"/>
</dbReference>
<keyword evidence="3" id="KW-0496">Mitochondrion</keyword>
<evidence type="ECO:0000256" key="1">
    <source>
        <dbReference type="SAM" id="MobiDB-lite"/>
    </source>
</evidence>
<feature type="region of interest" description="Disordered" evidence="1">
    <location>
        <begin position="89"/>
        <end position="122"/>
    </location>
</feature>
<keyword evidence="2" id="KW-0812">Transmembrane</keyword>
<keyword evidence="2" id="KW-1133">Transmembrane helix</keyword>
<proteinExistence type="predicted"/>
<sequence length="122" mass="13396">MNLNPARLLLRSCSAYPKIFYIFGIFSLLFLFCFSLGPENVYVTYKTQPWSWLKWMGGKVWGHRGGGFASPALAALSLLRERAASPSYGAALPLSGPPEGRAQRAPGKPSPIRSDPSLHLFP</sequence>
<geneLocation type="mitochondrion" evidence="3"/>
<dbReference type="RefSeq" id="YP_010218767.1">
    <property type="nucleotide sequence ID" value="NC_058917.1"/>
</dbReference>
<organism evidence="3">
    <name type="scientific">Morchella brunnea</name>
    <dbReference type="NCBI Taxonomy" id="1174671"/>
    <lineage>
        <taxon>Eukaryota</taxon>
        <taxon>Fungi</taxon>
        <taxon>Dikarya</taxon>
        <taxon>Ascomycota</taxon>
        <taxon>Pezizomycotina</taxon>
        <taxon>Pezizomycetes</taxon>
        <taxon>Pezizales</taxon>
        <taxon>Morchellaceae</taxon>
        <taxon>Morchella</taxon>
    </lineage>
</organism>
<name>A0A8K1I7T5_9PEZI</name>
<dbReference type="GeneID" id="68665238"/>